<dbReference type="Pfam" id="PF13460">
    <property type="entry name" value="NAD_binding_10"/>
    <property type="match status" value="1"/>
</dbReference>
<keyword evidence="3" id="KW-1185">Reference proteome</keyword>
<dbReference type="EMBL" id="JBHUDY010000002">
    <property type="protein sequence ID" value="MFD1613169.1"/>
    <property type="molecule type" value="Genomic_DNA"/>
</dbReference>
<dbReference type="InterPro" id="IPR016040">
    <property type="entry name" value="NAD(P)-bd_dom"/>
</dbReference>
<gene>
    <name evidence="2" type="ORF">ACFSCW_15285</name>
</gene>
<sequence>MQDAIVTVFGGGGFIGRYVVQQLFDAGARVRVVQRDPKAAFFLRLGRIGRIQFLAADVRKKDSVARALAGSDAVVNLVGSFAKMEQVQAQGAAYVAAAAAAAGVKALVHVSAIGADSNAESRYARTKGEGEAAVRAAFPSATILRPSIVFGREDAFTNRFARMLGLPLVPVVRGGTKFQPVFVADLAQAIVQAVTDPGRHAGKTYEIAGPERIGMTELLQRLAGWTGRSPHLVPMPDGLAALMARTTGWLPGAPINWDQWLMLQRDNVASGPGLEEFGIRPTPLAAVAPDWLIQYRKHGRFGSMSTVEG</sequence>
<protein>
    <submittedName>
        <fullName evidence="2">Complex I NDUFA9 subunit family protein</fullName>
    </submittedName>
</protein>
<dbReference type="Proteomes" id="UP001597115">
    <property type="component" value="Unassembled WGS sequence"/>
</dbReference>
<dbReference type="RefSeq" id="WP_380890987.1">
    <property type="nucleotide sequence ID" value="NZ_JBHUDY010000002.1"/>
</dbReference>
<proteinExistence type="predicted"/>
<dbReference type="PANTHER" id="PTHR12126:SF11">
    <property type="entry name" value="NADH DEHYDROGENASE [UBIQUINONE] 1 ALPHA SUBCOMPLEX SUBUNIT 9, MITOCHONDRIAL"/>
    <property type="match status" value="1"/>
</dbReference>
<dbReference type="InterPro" id="IPR051207">
    <property type="entry name" value="ComplexI_NDUFA9_subunit"/>
</dbReference>
<comment type="caution">
    <text evidence="2">The sequence shown here is derived from an EMBL/GenBank/DDBJ whole genome shotgun (WGS) entry which is preliminary data.</text>
</comment>
<dbReference type="PANTHER" id="PTHR12126">
    <property type="entry name" value="NADH-UBIQUINONE OXIDOREDUCTASE 39 KDA SUBUNIT-RELATED"/>
    <property type="match status" value="1"/>
</dbReference>
<dbReference type="InterPro" id="IPR036291">
    <property type="entry name" value="NAD(P)-bd_dom_sf"/>
</dbReference>
<evidence type="ECO:0000259" key="1">
    <source>
        <dbReference type="Pfam" id="PF13460"/>
    </source>
</evidence>
<reference evidence="3" key="1">
    <citation type="journal article" date="2019" name="Int. J. Syst. Evol. Microbiol.">
        <title>The Global Catalogue of Microorganisms (GCM) 10K type strain sequencing project: providing services to taxonomists for standard genome sequencing and annotation.</title>
        <authorList>
            <consortium name="The Broad Institute Genomics Platform"/>
            <consortium name="The Broad Institute Genome Sequencing Center for Infectious Disease"/>
            <person name="Wu L."/>
            <person name="Ma J."/>
        </authorList>
    </citation>
    <scope>NUCLEOTIDE SEQUENCE [LARGE SCALE GENOMIC DNA]</scope>
    <source>
        <strain evidence="3">CGMCC 1.16275</strain>
    </source>
</reference>
<dbReference type="CDD" id="cd05271">
    <property type="entry name" value="NDUFA9_like_SDR_a"/>
    <property type="match status" value="1"/>
</dbReference>
<dbReference type="SUPFAM" id="SSF51735">
    <property type="entry name" value="NAD(P)-binding Rossmann-fold domains"/>
    <property type="match status" value="1"/>
</dbReference>
<evidence type="ECO:0000313" key="3">
    <source>
        <dbReference type="Proteomes" id="UP001597115"/>
    </source>
</evidence>
<name>A0ABW4I5B3_9SPHN</name>
<evidence type="ECO:0000313" key="2">
    <source>
        <dbReference type="EMBL" id="MFD1613169.1"/>
    </source>
</evidence>
<organism evidence="2 3">
    <name type="scientific">Sphingomonas tabacisoli</name>
    <dbReference type="NCBI Taxonomy" id="2249466"/>
    <lineage>
        <taxon>Bacteria</taxon>
        <taxon>Pseudomonadati</taxon>
        <taxon>Pseudomonadota</taxon>
        <taxon>Alphaproteobacteria</taxon>
        <taxon>Sphingomonadales</taxon>
        <taxon>Sphingomonadaceae</taxon>
        <taxon>Sphingomonas</taxon>
    </lineage>
</organism>
<feature type="domain" description="NAD(P)-binding" evidence="1">
    <location>
        <begin position="10"/>
        <end position="197"/>
    </location>
</feature>
<accession>A0ABW4I5B3</accession>
<dbReference type="Gene3D" id="3.40.50.720">
    <property type="entry name" value="NAD(P)-binding Rossmann-like Domain"/>
    <property type="match status" value="1"/>
</dbReference>